<dbReference type="RefSeq" id="WP_155323588.1">
    <property type="nucleotide sequence ID" value="NZ_AP021876.1"/>
</dbReference>
<sequence length="226" mass="25633">MNQDTSEFLKFTSVIDGHHPRISAFAHEHADGVSPVREQAVRLFYAVREAVRYDPYTIDLTVKGLSASHTLATGRAWCVPKAILLAACCRVMKIPAGLGFADVINHLTTQRLKKIMNTNTFFWHGYTTIYIGGKWVKATPAFNVGLCERFQLKPLEFDGINDSLFQPFDLLGNAYMEYIRYRGEFSDAPIERIKSTFQKHYLSMNDLKMSDFDKEAEIENPAPSQA</sequence>
<accession>A0A5K7ZT25</accession>
<evidence type="ECO:0000313" key="3">
    <source>
        <dbReference type="Proteomes" id="UP000425960"/>
    </source>
</evidence>
<evidence type="ECO:0000313" key="2">
    <source>
        <dbReference type="EMBL" id="BBO83344.1"/>
    </source>
</evidence>
<evidence type="ECO:0000259" key="1">
    <source>
        <dbReference type="Pfam" id="PF01841"/>
    </source>
</evidence>
<dbReference type="Pfam" id="PF01841">
    <property type="entry name" value="Transglut_core"/>
    <property type="match status" value="1"/>
</dbReference>
<dbReference type="InterPro" id="IPR002931">
    <property type="entry name" value="Transglutaminase-like"/>
</dbReference>
<dbReference type="SUPFAM" id="SSF54001">
    <property type="entry name" value="Cysteine proteinases"/>
    <property type="match status" value="1"/>
</dbReference>
<dbReference type="InterPro" id="IPR038765">
    <property type="entry name" value="Papain-like_cys_pep_sf"/>
</dbReference>
<dbReference type="KEGG" id="dov:DSCO28_39100"/>
<dbReference type="EMBL" id="AP021876">
    <property type="protein sequence ID" value="BBO83344.1"/>
    <property type="molecule type" value="Genomic_DNA"/>
</dbReference>
<feature type="domain" description="Transglutaminase-like" evidence="1">
    <location>
        <begin position="25"/>
        <end position="140"/>
    </location>
</feature>
<name>A0A5K7ZT25_9BACT</name>
<dbReference type="Gene3D" id="3.10.620.30">
    <property type="match status" value="1"/>
</dbReference>
<organism evidence="2 3">
    <name type="scientific">Desulfosarcina ovata subsp. sediminis</name>
    <dbReference type="NCBI Taxonomy" id="885957"/>
    <lineage>
        <taxon>Bacteria</taxon>
        <taxon>Pseudomonadati</taxon>
        <taxon>Thermodesulfobacteriota</taxon>
        <taxon>Desulfobacteria</taxon>
        <taxon>Desulfobacterales</taxon>
        <taxon>Desulfosarcinaceae</taxon>
        <taxon>Desulfosarcina</taxon>
    </lineage>
</organism>
<gene>
    <name evidence="2" type="ORF">DSCO28_39100</name>
</gene>
<dbReference type="Proteomes" id="UP000425960">
    <property type="component" value="Chromosome"/>
</dbReference>
<dbReference type="AlphaFoldDB" id="A0A5K7ZT25"/>
<proteinExistence type="predicted"/>
<dbReference type="PANTHER" id="PTHR33490">
    <property type="entry name" value="BLR5614 PROTEIN-RELATED"/>
    <property type="match status" value="1"/>
</dbReference>
<protein>
    <recommendedName>
        <fullName evidence="1">Transglutaminase-like domain-containing protein</fullName>
    </recommendedName>
</protein>
<dbReference type="PANTHER" id="PTHR33490:SF3">
    <property type="entry name" value="CONSERVED INTEGRAL MEMBRANE PROTEIN"/>
    <property type="match status" value="1"/>
</dbReference>
<reference evidence="2 3" key="1">
    <citation type="submission" date="2019-11" db="EMBL/GenBank/DDBJ databases">
        <title>Comparative genomics of hydrocarbon-degrading Desulfosarcina strains.</title>
        <authorList>
            <person name="Watanabe M."/>
            <person name="Kojima H."/>
            <person name="Fukui M."/>
        </authorList>
    </citation>
    <scope>NUCLEOTIDE SEQUENCE [LARGE SCALE GENOMIC DNA]</scope>
    <source>
        <strain evidence="2 3">28bB2T</strain>
    </source>
</reference>